<feature type="region of interest" description="Disordered" evidence="1">
    <location>
        <begin position="69"/>
        <end position="128"/>
    </location>
</feature>
<evidence type="ECO:0000313" key="2">
    <source>
        <dbReference type="EMBL" id="KAG6604972.1"/>
    </source>
</evidence>
<feature type="non-terminal residue" evidence="2">
    <location>
        <position position="1"/>
    </location>
</feature>
<name>A0AAV6NYE3_9ROSI</name>
<protein>
    <submittedName>
        <fullName evidence="2">Uncharacterized protein</fullName>
    </submittedName>
</protein>
<accession>A0AAV6NYE3</accession>
<sequence length="128" mass="14560">MWNRKEEETFSSQFHTVASLLRASNHLENALIFAHQNQKWKQNDQLKCLICPPFKINKVTTFPSSKLPRGCRRFSPSSSRGAARDKVTIRRSLPPSRAQGSAGFNRSCDADITRRPNAPRDHLEQGNL</sequence>
<comment type="caution">
    <text evidence="2">The sequence shown here is derived from an EMBL/GenBank/DDBJ whole genome shotgun (WGS) entry which is preliminary data.</text>
</comment>
<dbReference type="EMBL" id="JAGKQH010000002">
    <property type="protein sequence ID" value="KAG6604972.1"/>
    <property type="molecule type" value="Genomic_DNA"/>
</dbReference>
<dbReference type="AlphaFoldDB" id="A0AAV6NYE3"/>
<evidence type="ECO:0000256" key="1">
    <source>
        <dbReference type="SAM" id="MobiDB-lite"/>
    </source>
</evidence>
<dbReference type="Proteomes" id="UP000685013">
    <property type="component" value="Chromosome 2"/>
</dbReference>
<gene>
    <name evidence="2" type="ORF">SDJN03_02289</name>
</gene>
<reference evidence="2 3" key="1">
    <citation type="journal article" date="2021" name="Hortic Res">
        <title>The domestication of Cucurbita argyrosperma as revealed by the genome of its wild relative.</title>
        <authorList>
            <person name="Barrera-Redondo J."/>
            <person name="Sanchez-de la Vega G."/>
            <person name="Aguirre-Liguori J.A."/>
            <person name="Castellanos-Morales G."/>
            <person name="Gutierrez-Guerrero Y.T."/>
            <person name="Aguirre-Dugua X."/>
            <person name="Aguirre-Planter E."/>
            <person name="Tenaillon M.I."/>
            <person name="Lira-Saade R."/>
            <person name="Eguiarte L.E."/>
        </authorList>
    </citation>
    <scope>NUCLEOTIDE SEQUENCE [LARGE SCALE GENOMIC DNA]</scope>
    <source>
        <strain evidence="2">JBR-2021</strain>
    </source>
</reference>
<keyword evidence="3" id="KW-1185">Reference proteome</keyword>
<organism evidence="2 3">
    <name type="scientific">Cucurbita argyrosperma subsp. sororia</name>
    <dbReference type="NCBI Taxonomy" id="37648"/>
    <lineage>
        <taxon>Eukaryota</taxon>
        <taxon>Viridiplantae</taxon>
        <taxon>Streptophyta</taxon>
        <taxon>Embryophyta</taxon>
        <taxon>Tracheophyta</taxon>
        <taxon>Spermatophyta</taxon>
        <taxon>Magnoliopsida</taxon>
        <taxon>eudicotyledons</taxon>
        <taxon>Gunneridae</taxon>
        <taxon>Pentapetalae</taxon>
        <taxon>rosids</taxon>
        <taxon>fabids</taxon>
        <taxon>Cucurbitales</taxon>
        <taxon>Cucurbitaceae</taxon>
        <taxon>Cucurbiteae</taxon>
        <taxon>Cucurbita</taxon>
    </lineage>
</organism>
<feature type="compositionally biased region" description="Basic and acidic residues" evidence="1">
    <location>
        <begin position="108"/>
        <end position="128"/>
    </location>
</feature>
<proteinExistence type="predicted"/>
<evidence type="ECO:0000313" key="3">
    <source>
        <dbReference type="Proteomes" id="UP000685013"/>
    </source>
</evidence>